<dbReference type="FunFam" id="3.20.20.70:FF:000004">
    <property type="entry name" value="Ribulose-phosphate 3-epimerase"/>
    <property type="match status" value="1"/>
</dbReference>
<feature type="binding site" evidence="10 13">
    <location>
        <position position="33"/>
    </location>
    <ligand>
        <name>a divalent metal cation</name>
        <dbReference type="ChEBI" id="CHEBI:60240"/>
    </ligand>
</feature>
<feature type="binding site" evidence="10 13">
    <location>
        <position position="35"/>
    </location>
    <ligand>
        <name>a divalent metal cation</name>
        <dbReference type="ChEBI" id="CHEBI:60240"/>
    </ligand>
</feature>
<comment type="cofactor">
    <cofactor evidence="2">
        <name>Mn(2+)</name>
        <dbReference type="ChEBI" id="CHEBI:29035"/>
    </cofactor>
</comment>
<evidence type="ECO:0000256" key="9">
    <source>
        <dbReference type="ARBA" id="ARBA00023235"/>
    </source>
</evidence>
<evidence type="ECO:0000256" key="2">
    <source>
        <dbReference type="ARBA" id="ARBA00001936"/>
    </source>
</evidence>
<comment type="function">
    <text evidence="10">Catalyzes the reversible epimerization of D-ribulose 5-phosphate to D-xylulose 5-phosphate.</text>
</comment>
<feature type="binding site" evidence="10 13">
    <location>
        <position position="175"/>
    </location>
    <ligand>
        <name>a divalent metal cation</name>
        <dbReference type="ChEBI" id="CHEBI:60240"/>
    </ligand>
</feature>
<feature type="binding site" evidence="10 14">
    <location>
        <begin position="142"/>
        <end position="145"/>
    </location>
    <ligand>
        <name>substrate</name>
    </ligand>
</feature>
<comment type="pathway">
    <text evidence="10">Carbohydrate degradation.</text>
</comment>
<dbReference type="GO" id="GO:0046872">
    <property type="term" value="F:metal ion binding"/>
    <property type="evidence" value="ECO:0007669"/>
    <property type="project" value="UniProtKB-UniRule"/>
</dbReference>
<keyword evidence="16" id="KW-1185">Reference proteome</keyword>
<dbReference type="PANTHER" id="PTHR11749">
    <property type="entry name" value="RIBULOSE-5-PHOSPHATE-3-EPIMERASE"/>
    <property type="match status" value="1"/>
</dbReference>
<comment type="similarity">
    <text evidence="6 10 11">Belongs to the ribulose-phosphate 3-epimerase family.</text>
</comment>
<dbReference type="Pfam" id="PF00834">
    <property type="entry name" value="Ribul_P_3_epim"/>
    <property type="match status" value="1"/>
</dbReference>
<comment type="cofactor">
    <cofactor evidence="10 13">
        <name>a divalent metal cation</name>
        <dbReference type="ChEBI" id="CHEBI:60240"/>
    </cofactor>
    <text evidence="10 13">Binds 1 divalent metal cation per subunit.</text>
</comment>
<keyword evidence="13" id="KW-0170">Cobalt</keyword>
<dbReference type="NCBIfam" id="NF004076">
    <property type="entry name" value="PRK05581.1-4"/>
    <property type="match status" value="1"/>
</dbReference>
<organism evidence="15 16">
    <name type="scientific">Oribacterium asaccharolyticum ACB7</name>
    <dbReference type="NCBI Taxonomy" id="796944"/>
    <lineage>
        <taxon>Bacteria</taxon>
        <taxon>Bacillati</taxon>
        <taxon>Bacillota</taxon>
        <taxon>Clostridia</taxon>
        <taxon>Lachnospirales</taxon>
        <taxon>Lachnospiraceae</taxon>
        <taxon>Oribacterium</taxon>
    </lineage>
</organism>
<dbReference type="PATRIC" id="fig|796944.3.peg.876"/>
<dbReference type="EMBL" id="AFZD01000012">
    <property type="protein sequence ID" value="EHL12964.1"/>
    <property type="molecule type" value="Genomic_DNA"/>
</dbReference>
<comment type="cofactor">
    <cofactor evidence="4">
        <name>Zn(2+)</name>
        <dbReference type="ChEBI" id="CHEBI:29105"/>
    </cofactor>
</comment>
<feature type="binding site" evidence="10 14">
    <location>
        <position position="8"/>
    </location>
    <ligand>
        <name>substrate</name>
    </ligand>
</feature>
<evidence type="ECO:0000313" key="16">
    <source>
        <dbReference type="Proteomes" id="UP000003527"/>
    </source>
</evidence>
<dbReference type="EC" id="5.1.3.1" evidence="7 10"/>
<protein>
    <recommendedName>
        <fullName evidence="7 10">Ribulose-phosphate 3-epimerase</fullName>
        <ecNumber evidence="7 10">5.1.3.1</ecNumber>
    </recommendedName>
</protein>
<feature type="binding site" evidence="10 13">
    <location>
        <position position="66"/>
    </location>
    <ligand>
        <name>a divalent metal cation</name>
        <dbReference type="ChEBI" id="CHEBI:60240"/>
    </ligand>
</feature>
<gene>
    <name evidence="10" type="primary">rpe</name>
    <name evidence="15" type="ORF">HMPREF9624_00166</name>
</gene>
<dbReference type="PROSITE" id="PS01085">
    <property type="entry name" value="RIBUL_P_3_EPIMER_1"/>
    <property type="match status" value="1"/>
</dbReference>
<dbReference type="Gene3D" id="3.20.20.70">
    <property type="entry name" value="Aldolase class I"/>
    <property type="match status" value="1"/>
</dbReference>
<dbReference type="InterPro" id="IPR000056">
    <property type="entry name" value="Ribul_P_3_epim-like"/>
</dbReference>
<feature type="binding site" evidence="10">
    <location>
        <begin position="175"/>
        <end position="177"/>
    </location>
    <ligand>
        <name>substrate</name>
    </ligand>
</feature>
<feature type="binding site" evidence="10 14">
    <location>
        <begin position="197"/>
        <end position="198"/>
    </location>
    <ligand>
        <name>substrate</name>
    </ligand>
</feature>
<feature type="binding site" evidence="10 14">
    <location>
        <position position="66"/>
    </location>
    <ligand>
        <name>substrate</name>
    </ligand>
</feature>
<dbReference type="GO" id="GO:0019323">
    <property type="term" value="P:pentose catabolic process"/>
    <property type="evidence" value="ECO:0007669"/>
    <property type="project" value="UniProtKB-UniRule"/>
</dbReference>
<dbReference type="NCBIfam" id="TIGR01163">
    <property type="entry name" value="rpe"/>
    <property type="match status" value="1"/>
</dbReference>
<sequence>MKNRLSPSVLAADFGALREDLYLAEEAGAESFHFDIMDGHFVPNLSYGLSLVSALRKNSKAFFDVHLMVDNPDFYFPLCKEAGADRVSFHVEATPHIDRSLHAIRELGMEAGVALNPATPLSSLDEILPILSYVLLMSVNPGFGGQKFIPYSLDKVKRLRKLAEARGFDLEIGIDGGVGLQNIRDILDNGANFIIAGSSVFSKKEEVGESVRQFNRFIRKN</sequence>
<dbReference type="HAMAP" id="MF_02227">
    <property type="entry name" value="RPE"/>
    <property type="match status" value="1"/>
</dbReference>
<dbReference type="GO" id="GO:0006098">
    <property type="term" value="P:pentose-phosphate shunt"/>
    <property type="evidence" value="ECO:0007669"/>
    <property type="project" value="UniProtKB-UniRule"/>
</dbReference>
<reference evidence="15 16" key="1">
    <citation type="submission" date="2011-08" db="EMBL/GenBank/DDBJ databases">
        <title>The Genome Sequence of Oribacterium sp. ACB7.</title>
        <authorList>
            <consortium name="The Broad Institute Genome Sequencing Platform"/>
            <person name="Earl A."/>
            <person name="Ward D."/>
            <person name="Feldgarden M."/>
            <person name="Gevers D."/>
            <person name="Sizova M."/>
            <person name="Hazen A."/>
            <person name="Epstein S."/>
            <person name="Young S.K."/>
            <person name="Zeng Q."/>
            <person name="Gargeya S."/>
            <person name="Fitzgerald M."/>
            <person name="Haas B."/>
            <person name="Abouelleil A."/>
            <person name="Alvarado L."/>
            <person name="Arachchi H.M."/>
            <person name="Berlin A."/>
            <person name="Brown A."/>
            <person name="Chapman S.B."/>
            <person name="Chen Z."/>
            <person name="Dunbar C."/>
            <person name="Freedman E."/>
            <person name="Gearin G."/>
            <person name="Gellesch M."/>
            <person name="Goldberg J."/>
            <person name="Griggs A."/>
            <person name="Gujja S."/>
            <person name="Heiman D."/>
            <person name="Howarth C."/>
            <person name="Larson L."/>
            <person name="Lui A."/>
            <person name="MacDonald P.J.P."/>
            <person name="Montmayeur A."/>
            <person name="Murphy C."/>
            <person name="Neiman D."/>
            <person name="Pearson M."/>
            <person name="Priest M."/>
            <person name="Roberts A."/>
            <person name="Saif S."/>
            <person name="Shea T."/>
            <person name="Shenoy N."/>
            <person name="Sisk P."/>
            <person name="Stolte C."/>
            <person name="Sykes S."/>
            <person name="Wortman J."/>
            <person name="Nusbaum C."/>
            <person name="Birren B."/>
        </authorList>
    </citation>
    <scope>NUCLEOTIDE SEQUENCE [LARGE SCALE GENOMIC DNA]</scope>
    <source>
        <strain evidence="15 16">ACB7</strain>
    </source>
</reference>
<comment type="catalytic activity">
    <reaction evidence="1 10 11">
        <text>D-ribulose 5-phosphate = D-xylulose 5-phosphate</text>
        <dbReference type="Rhea" id="RHEA:13677"/>
        <dbReference type="ChEBI" id="CHEBI:57737"/>
        <dbReference type="ChEBI" id="CHEBI:58121"/>
        <dbReference type="EC" id="5.1.3.1"/>
    </reaction>
</comment>
<evidence type="ECO:0000256" key="13">
    <source>
        <dbReference type="PIRSR" id="PIRSR001461-2"/>
    </source>
</evidence>
<dbReference type="InterPro" id="IPR026019">
    <property type="entry name" value="Ribul_P_3_epim"/>
</dbReference>
<keyword evidence="8 10" id="KW-0479">Metal-binding</keyword>
<accession>G9WTD2</accession>
<dbReference type="GO" id="GO:0005737">
    <property type="term" value="C:cytoplasm"/>
    <property type="evidence" value="ECO:0007669"/>
    <property type="project" value="UniProtKB-ARBA"/>
</dbReference>
<evidence type="ECO:0000256" key="7">
    <source>
        <dbReference type="ARBA" id="ARBA00013188"/>
    </source>
</evidence>
<evidence type="ECO:0000256" key="4">
    <source>
        <dbReference type="ARBA" id="ARBA00001947"/>
    </source>
</evidence>
<evidence type="ECO:0000256" key="11">
    <source>
        <dbReference type="PIRNR" id="PIRNR001461"/>
    </source>
</evidence>
<comment type="cofactor">
    <cofactor evidence="3">
        <name>Co(2+)</name>
        <dbReference type="ChEBI" id="CHEBI:48828"/>
    </cofactor>
</comment>
<evidence type="ECO:0000256" key="8">
    <source>
        <dbReference type="ARBA" id="ARBA00022723"/>
    </source>
</evidence>
<dbReference type="HOGENOM" id="CLU_054856_2_1_9"/>
<comment type="caution">
    <text evidence="15">The sequence shown here is derived from an EMBL/GenBank/DDBJ whole genome shotgun (WGS) entry which is preliminary data.</text>
</comment>
<dbReference type="GO" id="GO:0004750">
    <property type="term" value="F:D-ribulose-phosphate 3-epimerase activity"/>
    <property type="evidence" value="ECO:0007669"/>
    <property type="project" value="UniProtKB-UniRule"/>
</dbReference>
<evidence type="ECO:0000256" key="14">
    <source>
        <dbReference type="PIRSR" id="PIRSR001461-3"/>
    </source>
</evidence>
<comment type="cofactor">
    <cofactor evidence="5">
        <name>Fe(2+)</name>
        <dbReference type="ChEBI" id="CHEBI:29033"/>
    </cofactor>
</comment>
<evidence type="ECO:0000256" key="6">
    <source>
        <dbReference type="ARBA" id="ARBA00009541"/>
    </source>
</evidence>
<feature type="active site" description="Proton acceptor" evidence="10 12">
    <location>
        <position position="35"/>
    </location>
</feature>
<keyword evidence="9 10" id="KW-0413">Isomerase</keyword>
<evidence type="ECO:0000256" key="3">
    <source>
        <dbReference type="ARBA" id="ARBA00001941"/>
    </source>
</evidence>
<dbReference type="CDD" id="cd00429">
    <property type="entry name" value="RPE"/>
    <property type="match status" value="1"/>
</dbReference>
<keyword evidence="13" id="KW-0862">Zinc</keyword>
<evidence type="ECO:0000256" key="5">
    <source>
        <dbReference type="ARBA" id="ARBA00001954"/>
    </source>
</evidence>
<evidence type="ECO:0000256" key="12">
    <source>
        <dbReference type="PIRSR" id="PIRSR001461-1"/>
    </source>
</evidence>
<dbReference type="SUPFAM" id="SSF51366">
    <property type="entry name" value="Ribulose-phoshate binding barrel"/>
    <property type="match status" value="1"/>
</dbReference>
<keyword evidence="10 11" id="KW-0119">Carbohydrate metabolism</keyword>
<dbReference type="PIRSF" id="PIRSF001461">
    <property type="entry name" value="RPE"/>
    <property type="match status" value="1"/>
</dbReference>
<dbReference type="AlphaFoldDB" id="G9WTD2"/>
<dbReference type="Proteomes" id="UP000003527">
    <property type="component" value="Unassembled WGS sequence"/>
</dbReference>
<proteinExistence type="inferred from homology"/>
<dbReference type="InterPro" id="IPR013785">
    <property type="entry name" value="Aldolase_TIM"/>
</dbReference>
<keyword evidence="13" id="KW-0464">Manganese</keyword>
<name>G9WTD2_9FIRM</name>
<feature type="binding site" evidence="14">
    <location>
        <position position="177"/>
    </location>
    <ligand>
        <name>substrate</name>
    </ligand>
</feature>
<evidence type="ECO:0000313" key="15">
    <source>
        <dbReference type="EMBL" id="EHL12964.1"/>
    </source>
</evidence>
<evidence type="ECO:0000256" key="10">
    <source>
        <dbReference type="HAMAP-Rule" id="MF_02227"/>
    </source>
</evidence>
<feature type="active site" description="Proton donor" evidence="10 12">
    <location>
        <position position="175"/>
    </location>
</feature>
<dbReference type="RefSeq" id="WP_009536107.1">
    <property type="nucleotide sequence ID" value="NZ_JH414504.1"/>
</dbReference>
<evidence type="ECO:0000256" key="1">
    <source>
        <dbReference type="ARBA" id="ARBA00001782"/>
    </source>
</evidence>
<dbReference type="InterPro" id="IPR011060">
    <property type="entry name" value="RibuloseP-bd_barrel"/>
</dbReference>
<dbReference type="PROSITE" id="PS01086">
    <property type="entry name" value="RIBUL_P_3_EPIMER_2"/>
    <property type="match status" value="1"/>
</dbReference>